<feature type="region of interest" description="Disordered" evidence="9">
    <location>
        <begin position="200"/>
        <end position="219"/>
    </location>
</feature>
<keyword evidence="3" id="KW-0509">mRNA transport</keyword>
<reference evidence="10 11" key="1">
    <citation type="submission" date="2016-03" db="EMBL/GenBank/DDBJ databases">
        <title>Comparative genomics of the ectomycorrhizal sister species Rhizopogon vinicolor and Rhizopogon vesiculosus (Basidiomycota: Boletales) reveals a divergence of the mating type B locus.</title>
        <authorList>
            <person name="Mujic A.B."/>
            <person name="Kuo A."/>
            <person name="Tritt A."/>
            <person name="Lipzen A."/>
            <person name="Chen C."/>
            <person name="Johnson J."/>
            <person name="Sharma A."/>
            <person name="Barry K."/>
            <person name="Grigoriev I.V."/>
            <person name="Spatafora J.W."/>
        </authorList>
    </citation>
    <scope>NUCLEOTIDE SEQUENCE [LARGE SCALE GENOMIC DNA]</scope>
    <source>
        <strain evidence="10 11">AM-OR11-056</strain>
    </source>
</reference>
<dbReference type="Proteomes" id="UP000183567">
    <property type="component" value="Unassembled WGS sequence"/>
</dbReference>
<accession>A0A1J8R2L2</accession>
<dbReference type="OrthoDB" id="2538017at2759"/>
<feature type="compositionally biased region" description="Low complexity" evidence="9">
    <location>
        <begin position="74"/>
        <end position="102"/>
    </location>
</feature>
<comment type="caution">
    <text evidence="10">The sequence shown here is derived from an EMBL/GenBank/DDBJ whole genome shotgun (WGS) entry which is preliminary data.</text>
</comment>
<evidence type="ECO:0000256" key="3">
    <source>
        <dbReference type="ARBA" id="ARBA00022816"/>
    </source>
</evidence>
<keyword evidence="11" id="KW-1185">Reference proteome</keyword>
<dbReference type="STRING" id="180088.A0A1J8R2L2"/>
<dbReference type="Gene3D" id="6.10.140.1350">
    <property type="match status" value="1"/>
</dbReference>
<evidence type="ECO:0000256" key="7">
    <source>
        <dbReference type="ARBA" id="ARBA00023242"/>
    </source>
</evidence>
<dbReference type="Pfam" id="PF13634">
    <property type="entry name" value="Nucleoporin_FG"/>
    <property type="match status" value="2"/>
</dbReference>
<feature type="compositionally biased region" description="Low complexity" evidence="9">
    <location>
        <begin position="1"/>
        <end position="15"/>
    </location>
</feature>
<evidence type="ECO:0008006" key="12">
    <source>
        <dbReference type="Google" id="ProtNLM"/>
    </source>
</evidence>
<evidence type="ECO:0000256" key="4">
    <source>
        <dbReference type="ARBA" id="ARBA00022927"/>
    </source>
</evidence>
<feature type="region of interest" description="Disordered" evidence="9">
    <location>
        <begin position="1"/>
        <end position="169"/>
    </location>
</feature>
<feature type="compositionally biased region" description="Polar residues" evidence="9">
    <location>
        <begin position="19"/>
        <end position="37"/>
    </location>
</feature>
<dbReference type="AlphaFoldDB" id="A0A1J8R2L2"/>
<evidence type="ECO:0000256" key="5">
    <source>
        <dbReference type="ARBA" id="ARBA00023010"/>
    </source>
</evidence>
<dbReference type="GO" id="GO:0017056">
    <property type="term" value="F:structural constituent of nuclear pore"/>
    <property type="evidence" value="ECO:0007669"/>
    <property type="project" value="InterPro"/>
</dbReference>
<dbReference type="InterPro" id="IPR024882">
    <property type="entry name" value="NUP58/p45/49"/>
</dbReference>
<feature type="compositionally biased region" description="Polar residues" evidence="9">
    <location>
        <begin position="108"/>
        <end position="131"/>
    </location>
</feature>
<keyword evidence="7" id="KW-0539">Nucleus</keyword>
<sequence length="769" mass="83003">MSFGTGTNVFGTNTGASIFGQSGASKPTTSPFGNAQPSSGTSTTTSFSGFGMQPQTQTQQPAQGSALFGGGSFGQTQQQQPSTSPSLFGQPAQQQQQQQPAASLFGQPAQQQPQSTPGTSLFGNPSMTAGQQAGGLFGSTQPQQSTNAFGATQPQQQTMFGSTQPQQPSGGMFGNTTQQAAPAGGLGVNTAGTSMFGQQRQTSTTPISGPAPFSKSTKFNDLPEDIRRTFEAIDSHIQGRIQISNELKQRKMGEEAIKGQELIRELHKELLGVSSVIQSDSLFSKDLKAKTEQAVQDTIVATNIIEGFKNPHQSAAYLKNHASFPLEFFTRVTQEMQERLQWYKNTIEQIERKLSASASQSQNTPQAISSTLQTQHAIFVSLAARTAAVDAEVQKVKALYTQLWRAKTGSMRDPFNDLDRGSGGEFGMESLQTLPLSMAYPPQHIDVVSGEQYRYALTNFRIAHEKVEDQRRQLEEQEKQVALLRARIALLEGTAKEERQEGNRQGGSSVDDFSIKNAASQLERLINRWAADIVRAPPAAMSDLYGAALGDITGSYDHAPYDASPMQVQNILRHAMAEVIGNEIVNVLIVTNSPEANAQLTRIHEHLFARNPVVACVWRRQTFSAAVENCDPNMTASILAETLPALTKVLGGSRSSTAPILASAYTFSRMLHGAPSSSNDAFYRSFVPELGSILYPRQIELVRRCLKSERGEQDRVGATIFPGLVKVTKGTAQLMEVSQETAHAVVRRAQVICECALASSGNVPMQGAA</sequence>
<evidence type="ECO:0000313" key="10">
    <source>
        <dbReference type="EMBL" id="OJA19889.1"/>
    </source>
</evidence>
<evidence type="ECO:0000313" key="11">
    <source>
        <dbReference type="Proteomes" id="UP000183567"/>
    </source>
</evidence>
<gene>
    <name evidence="10" type="ORF">AZE42_09749</name>
</gene>
<keyword evidence="6" id="KW-0906">Nuclear pore complex</keyword>
<evidence type="ECO:0000256" key="6">
    <source>
        <dbReference type="ARBA" id="ARBA00023132"/>
    </source>
</evidence>
<dbReference type="PANTHER" id="PTHR13437:SF2">
    <property type="entry name" value="NUCLEOPORIN P58_P45"/>
    <property type="match status" value="1"/>
</dbReference>
<dbReference type="InterPro" id="IPR025574">
    <property type="entry name" value="Nucleoporin_FG_rpt"/>
</dbReference>
<feature type="compositionally biased region" description="Polar residues" evidence="9">
    <location>
        <begin position="138"/>
        <end position="169"/>
    </location>
</feature>
<evidence type="ECO:0000256" key="2">
    <source>
        <dbReference type="ARBA" id="ARBA00022448"/>
    </source>
</evidence>
<evidence type="ECO:0000256" key="8">
    <source>
        <dbReference type="SAM" id="Coils"/>
    </source>
</evidence>
<feature type="compositionally biased region" description="Low complexity" evidence="9">
    <location>
        <begin position="38"/>
        <end position="63"/>
    </location>
</feature>
<organism evidence="10 11">
    <name type="scientific">Rhizopogon vesiculosus</name>
    <dbReference type="NCBI Taxonomy" id="180088"/>
    <lineage>
        <taxon>Eukaryota</taxon>
        <taxon>Fungi</taxon>
        <taxon>Dikarya</taxon>
        <taxon>Basidiomycota</taxon>
        <taxon>Agaricomycotina</taxon>
        <taxon>Agaricomycetes</taxon>
        <taxon>Agaricomycetidae</taxon>
        <taxon>Boletales</taxon>
        <taxon>Suillineae</taxon>
        <taxon>Rhizopogonaceae</taxon>
        <taxon>Rhizopogon</taxon>
    </lineage>
</organism>
<keyword evidence="5" id="KW-0811">Translocation</keyword>
<proteinExistence type="predicted"/>
<dbReference type="EMBL" id="LVVM01000811">
    <property type="protein sequence ID" value="OJA19889.1"/>
    <property type="molecule type" value="Genomic_DNA"/>
</dbReference>
<dbReference type="GO" id="GO:0015031">
    <property type="term" value="P:protein transport"/>
    <property type="evidence" value="ECO:0007669"/>
    <property type="project" value="UniProtKB-KW"/>
</dbReference>
<keyword evidence="8" id="KW-0175">Coiled coil</keyword>
<dbReference type="GO" id="GO:0005643">
    <property type="term" value="C:nuclear pore"/>
    <property type="evidence" value="ECO:0007669"/>
    <property type="project" value="UniProtKB-SubCell"/>
</dbReference>
<feature type="coiled-coil region" evidence="8">
    <location>
        <begin position="457"/>
        <end position="501"/>
    </location>
</feature>
<protein>
    <recommendedName>
        <fullName evidence="12">Nucleoporin Nup54 alpha-helical domain-containing protein</fullName>
    </recommendedName>
</protein>
<dbReference type="GO" id="GO:0051028">
    <property type="term" value="P:mRNA transport"/>
    <property type="evidence" value="ECO:0007669"/>
    <property type="project" value="UniProtKB-KW"/>
</dbReference>
<evidence type="ECO:0000256" key="1">
    <source>
        <dbReference type="ARBA" id="ARBA00004567"/>
    </source>
</evidence>
<comment type="subcellular location">
    <subcellularLocation>
        <location evidence="1">Nucleus</location>
        <location evidence="1">Nuclear pore complex</location>
    </subcellularLocation>
</comment>
<keyword evidence="4" id="KW-0653">Protein transport</keyword>
<evidence type="ECO:0000256" key="9">
    <source>
        <dbReference type="SAM" id="MobiDB-lite"/>
    </source>
</evidence>
<dbReference type="PANTHER" id="PTHR13437">
    <property type="entry name" value="NUCLEOPORIN P58/P45 NUCLEOPORIN-LIKE PROTEIN 1"/>
    <property type="match status" value="1"/>
</dbReference>
<name>A0A1J8R2L2_9AGAM</name>
<keyword evidence="2" id="KW-0813">Transport</keyword>
<dbReference type="GO" id="GO:0008139">
    <property type="term" value="F:nuclear localization sequence binding"/>
    <property type="evidence" value="ECO:0007669"/>
    <property type="project" value="InterPro"/>
</dbReference>